<evidence type="ECO:0000313" key="9">
    <source>
        <dbReference type="Proteomes" id="UP000189857"/>
    </source>
</evidence>
<dbReference type="GO" id="GO:0043103">
    <property type="term" value="P:hypoxanthine salvage"/>
    <property type="evidence" value="ECO:0007669"/>
    <property type="project" value="TreeGrafter"/>
</dbReference>
<dbReference type="GO" id="GO:0004000">
    <property type="term" value="F:adenosine deaminase activity"/>
    <property type="evidence" value="ECO:0007669"/>
    <property type="project" value="TreeGrafter"/>
</dbReference>
<comment type="similarity">
    <text evidence="2">Belongs to the metallo-dependent hydrolases superfamily. Adenosine and AMP deaminases family.</text>
</comment>
<dbReference type="GO" id="GO:0005829">
    <property type="term" value="C:cytosol"/>
    <property type="evidence" value="ECO:0007669"/>
    <property type="project" value="TreeGrafter"/>
</dbReference>
<organism evidence="8 9">
    <name type="scientific">Eubacterium ruminantium</name>
    <dbReference type="NCBI Taxonomy" id="42322"/>
    <lineage>
        <taxon>Bacteria</taxon>
        <taxon>Bacillati</taxon>
        <taxon>Bacillota</taxon>
        <taxon>Clostridia</taxon>
        <taxon>Eubacteriales</taxon>
        <taxon>Eubacteriaceae</taxon>
        <taxon>Eubacterium</taxon>
    </lineage>
</organism>
<protein>
    <recommendedName>
        <fullName evidence="3">adenosine deaminase</fullName>
        <ecNumber evidence="3">3.5.4.4</ecNumber>
    </recommendedName>
</protein>
<evidence type="ECO:0000256" key="1">
    <source>
        <dbReference type="ARBA" id="ARBA00001947"/>
    </source>
</evidence>
<dbReference type="Gene3D" id="3.20.20.140">
    <property type="entry name" value="Metal-dependent hydrolases"/>
    <property type="match status" value="1"/>
</dbReference>
<reference evidence="8 9" key="1">
    <citation type="submission" date="2017-02" db="EMBL/GenBank/DDBJ databases">
        <authorList>
            <person name="Peterson S.W."/>
        </authorList>
    </citation>
    <scope>NUCLEOTIDE SEQUENCE [LARGE SCALE GENOMIC DNA]</scope>
    <source>
        <strain evidence="8 9">ATCC 17233</strain>
    </source>
</reference>
<feature type="domain" description="Adenosine deaminase" evidence="7">
    <location>
        <begin position="207"/>
        <end position="338"/>
    </location>
</feature>
<feature type="domain" description="Adenosine deaminase" evidence="7">
    <location>
        <begin position="8"/>
        <end position="162"/>
    </location>
</feature>
<dbReference type="AlphaFoldDB" id="A0A1T4KDG5"/>
<keyword evidence="9" id="KW-1185">Reference proteome</keyword>
<dbReference type="EC" id="3.5.4.4" evidence="3"/>
<dbReference type="Pfam" id="PF00962">
    <property type="entry name" value="A_deaminase"/>
    <property type="match status" value="2"/>
</dbReference>
<dbReference type="PANTHER" id="PTHR11409">
    <property type="entry name" value="ADENOSINE DEAMINASE"/>
    <property type="match status" value="1"/>
</dbReference>
<dbReference type="SUPFAM" id="SSF51556">
    <property type="entry name" value="Metallo-dependent hydrolases"/>
    <property type="match status" value="1"/>
</dbReference>
<dbReference type="InterPro" id="IPR006330">
    <property type="entry name" value="Ado/ade_deaminase"/>
</dbReference>
<dbReference type="GO" id="GO:0006154">
    <property type="term" value="P:adenosine catabolic process"/>
    <property type="evidence" value="ECO:0007669"/>
    <property type="project" value="TreeGrafter"/>
</dbReference>
<proteinExistence type="inferred from homology"/>
<dbReference type="GO" id="GO:0046103">
    <property type="term" value="P:inosine biosynthetic process"/>
    <property type="evidence" value="ECO:0007669"/>
    <property type="project" value="TreeGrafter"/>
</dbReference>
<dbReference type="GO" id="GO:0046872">
    <property type="term" value="F:metal ion binding"/>
    <property type="evidence" value="ECO:0007669"/>
    <property type="project" value="UniProtKB-KW"/>
</dbReference>
<keyword evidence="5" id="KW-0378">Hydrolase</keyword>
<keyword evidence="6" id="KW-0862">Zinc</keyword>
<gene>
    <name evidence="8" type="ORF">SAMN02745110_00308</name>
</gene>
<dbReference type="InterPro" id="IPR001365">
    <property type="entry name" value="A_deaminase_dom"/>
</dbReference>
<evidence type="ECO:0000256" key="2">
    <source>
        <dbReference type="ARBA" id="ARBA00006676"/>
    </source>
</evidence>
<accession>A0A1T4KDG5</accession>
<dbReference type="RefSeq" id="WP_078785981.1">
    <property type="nucleotide sequence ID" value="NZ_FMTO01000003.1"/>
</dbReference>
<dbReference type="Proteomes" id="UP000189857">
    <property type="component" value="Unassembled WGS sequence"/>
</dbReference>
<sequence length="359" mass="39558">MLDDHYLCELHLHLDGSLPIETIKYLAEQEPGSTLPDTDTNILKSRFSVPEDCKDLNEYLEKFDLPLSLLQTEEAISYAVKSIGHTEEALGVDYVEIRFAPQLHLKKGLTQRQVIEAAADSAVFFNADHSTKIRLILCCMRGDDNHEANMETVRLAAEFMNDSDLIHSSGHATDNESVENSNPLGQSASSYKKVFIPSAKGQSLPVIAGIDLAGAEALYPTENFADIFSLAKELNVPFTIHAGEAAGPESIWTAVRFGAKRIGHGIAAVQDEQLMRYLADNNIVLEICPTSNINTKIVQNYAELPIKKFLKMGITVTINSDNMTVSNTDIIREFGALSGSGLTYEEKLIILKNAENSWL</sequence>
<name>A0A1T4KDG5_9FIRM</name>
<keyword evidence="4" id="KW-0479">Metal-binding</keyword>
<evidence type="ECO:0000256" key="5">
    <source>
        <dbReference type="ARBA" id="ARBA00022801"/>
    </source>
</evidence>
<dbReference type="InterPro" id="IPR032466">
    <property type="entry name" value="Metal_Hydrolase"/>
</dbReference>
<comment type="cofactor">
    <cofactor evidence="1">
        <name>Zn(2+)</name>
        <dbReference type="ChEBI" id="CHEBI:29105"/>
    </cofactor>
</comment>
<evidence type="ECO:0000256" key="3">
    <source>
        <dbReference type="ARBA" id="ARBA00012784"/>
    </source>
</evidence>
<evidence type="ECO:0000256" key="4">
    <source>
        <dbReference type="ARBA" id="ARBA00022723"/>
    </source>
</evidence>
<evidence type="ECO:0000259" key="7">
    <source>
        <dbReference type="Pfam" id="PF00962"/>
    </source>
</evidence>
<dbReference type="PANTHER" id="PTHR11409:SF43">
    <property type="entry name" value="ADENOSINE DEAMINASE"/>
    <property type="match status" value="1"/>
</dbReference>
<dbReference type="EMBL" id="FUXA01000004">
    <property type="protein sequence ID" value="SJZ40498.1"/>
    <property type="molecule type" value="Genomic_DNA"/>
</dbReference>
<evidence type="ECO:0000313" key="8">
    <source>
        <dbReference type="EMBL" id="SJZ40498.1"/>
    </source>
</evidence>
<evidence type="ECO:0000256" key="6">
    <source>
        <dbReference type="ARBA" id="ARBA00022833"/>
    </source>
</evidence>